<dbReference type="Proteomes" id="UP000014003">
    <property type="component" value="Unassembled WGS sequence"/>
</dbReference>
<feature type="transmembrane region" description="Helical" evidence="1">
    <location>
        <begin position="12"/>
        <end position="34"/>
    </location>
</feature>
<organism evidence="2 3">
    <name type="scientific">Bacillus cereus HuA3-9</name>
    <dbReference type="NCBI Taxonomy" id="1053205"/>
    <lineage>
        <taxon>Bacteria</taxon>
        <taxon>Bacillati</taxon>
        <taxon>Bacillota</taxon>
        <taxon>Bacilli</taxon>
        <taxon>Bacillales</taxon>
        <taxon>Bacillaceae</taxon>
        <taxon>Bacillus</taxon>
        <taxon>Bacillus cereus group</taxon>
    </lineage>
</organism>
<keyword evidence="1" id="KW-0472">Membrane</keyword>
<reference evidence="2 3" key="1">
    <citation type="submission" date="2012-12" db="EMBL/GenBank/DDBJ databases">
        <title>The Genome Sequence of Bacillus cereus HuA3-9.</title>
        <authorList>
            <consortium name="The Broad Institute Genome Sequencing Platform"/>
            <consortium name="The Broad Institute Genome Sequencing Center for Infectious Disease"/>
            <person name="Feldgarden M."/>
            <person name="Van der Auwera G.A."/>
            <person name="Mahillon J."/>
            <person name="Duprez V."/>
            <person name="Timmery S."/>
            <person name="Mattelet C."/>
            <person name="Dierick K."/>
            <person name="Sun M."/>
            <person name="Yu Z."/>
            <person name="Zhu L."/>
            <person name="Hu X."/>
            <person name="Shank E.B."/>
            <person name="Swiecicka I."/>
            <person name="Hansen B.M."/>
            <person name="Andrup L."/>
            <person name="Walker B."/>
            <person name="Young S.K."/>
            <person name="Zeng Q."/>
            <person name="Gargeya S."/>
            <person name="Fitzgerald M."/>
            <person name="Haas B."/>
            <person name="Abouelleil A."/>
            <person name="Alvarado L."/>
            <person name="Arachchi H.M."/>
            <person name="Berlin A.M."/>
            <person name="Chapman S.B."/>
            <person name="Dewar J."/>
            <person name="Goldberg J."/>
            <person name="Griggs A."/>
            <person name="Gujja S."/>
            <person name="Hansen M."/>
            <person name="Howarth C."/>
            <person name="Imamovic A."/>
            <person name="Larimer J."/>
            <person name="McCowan C."/>
            <person name="Murphy C."/>
            <person name="Neiman D."/>
            <person name="Pearson M."/>
            <person name="Priest M."/>
            <person name="Roberts A."/>
            <person name="Saif S."/>
            <person name="Shea T."/>
            <person name="Sisk P."/>
            <person name="Sykes S."/>
            <person name="Wortman J."/>
            <person name="Nusbaum C."/>
            <person name="Birren B."/>
        </authorList>
    </citation>
    <scope>NUCLEOTIDE SEQUENCE [LARGE SCALE GENOMIC DNA]</scope>
    <source>
        <strain evidence="2 3">HuA3-9</strain>
    </source>
</reference>
<sequence>MTEDKKNNFIKIINILGNSLLLILAILVTITSYTEFRTTLEIIF</sequence>
<dbReference type="EMBL" id="AHDZ01000010">
    <property type="protein sequence ID" value="EOO21381.1"/>
    <property type="molecule type" value="Genomic_DNA"/>
</dbReference>
<keyword evidence="1" id="KW-0812">Transmembrane</keyword>
<evidence type="ECO:0000313" key="2">
    <source>
        <dbReference type="EMBL" id="EOO21381.1"/>
    </source>
</evidence>
<gene>
    <name evidence="2" type="ORF">IGA_01523</name>
</gene>
<evidence type="ECO:0000313" key="3">
    <source>
        <dbReference type="Proteomes" id="UP000014003"/>
    </source>
</evidence>
<evidence type="ECO:0000256" key="1">
    <source>
        <dbReference type="SAM" id="Phobius"/>
    </source>
</evidence>
<protein>
    <submittedName>
        <fullName evidence="2">Uncharacterized protein</fullName>
    </submittedName>
</protein>
<dbReference type="AlphaFoldDB" id="R8DC25"/>
<accession>R8DC25</accession>
<keyword evidence="1" id="KW-1133">Transmembrane helix</keyword>
<comment type="caution">
    <text evidence="2">The sequence shown here is derived from an EMBL/GenBank/DDBJ whole genome shotgun (WGS) entry which is preliminary data.</text>
</comment>
<proteinExistence type="predicted"/>
<dbReference type="HOGENOM" id="CLU_3212005_0_0_9"/>
<name>R8DC25_BACCE</name>